<dbReference type="Proteomes" id="UP001246244">
    <property type="component" value="Unassembled WGS sequence"/>
</dbReference>
<evidence type="ECO:0000256" key="1">
    <source>
        <dbReference type="SAM" id="Phobius"/>
    </source>
</evidence>
<evidence type="ECO:0000313" key="3">
    <source>
        <dbReference type="Proteomes" id="UP001246244"/>
    </source>
</evidence>
<organism evidence="2 3">
    <name type="scientific">Methanosarcina baikalica</name>
    <dbReference type="NCBI Taxonomy" id="3073890"/>
    <lineage>
        <taxon>Archaea</taxon>
        <taxon>Methanobacteriati</taxon>
        <taxon>Methanobacteriota</taxon>
        <taxon>Stenosarchaea group</taxon>
        <taxon>Methanomicrobia</taxon>
        <taxon>Methanosarcinales</taxon>
        <taxon>Methanosarcinaceae</taxon>
        <taxon>Methanosarcina</taxon>
    </lineage>
</organism>
<keyword evidence="1" id="KW-0812">Transmembrane</keyword>
<reference evidence="3" key="1">
    <citation type="submission" date="2023-07" db="EMBL/GenBank/DDBJ databases">
        <title>Whole-genome sequencing of a new Methanosarcina sp. Z-7115.</title>
        <authorList>
            <person name="Zhilina T.N."/>
            <person name="Merkel A.Y."/>
        </authorList>
    </citation>
    <scope>NUCLEOTIDE SEQUENCE [LARGE SCALE GENOMIC DNA]</scope>
    <source>
        <strain evidence="3">Z-7115</strain>
    </source>
</reference>
<protein>
    <recommendedName>
        <fullName evidence="4">GtrA-like protein domain-containing protein</fullName>
    </recommendedName>
</protein>
<feature type="transmembrane region" description="Helical" evidence="1">
    <location>
        <begin position="12"/>
        <end position="30"/>
    </location>
</feature>
<keyword evidence="1" id="KW-1133">Transmembrane helix</keyword>
<feature type="transmembrane region" description="Helical" evidence="1">
    <location>
        <begin position="36"/>
        <end position="56"/>
    </location>
</feature>
<dbReference type="EMBL" id="JAVKPK010000093">
    <property type="protein sequence ID" value="MDR7667115.1"/>
    <property type="molecule type" value="Genomic_DNA"/>
</dbReference>
<accession>A0ABU2D554</accession>
<keyword evidence="1" id="KW-0472">Membrane</keyword>
<gene>
    <name evidence="2" type="ORF">RG963_15300</name>
</gene>
<dbReference type="RefSeq" id="WP_310577143.1">
    <property type="nucleotide sequence ID" value="NZ_JAVKPK010000093.1"/>
</dbReference>
<comment type="caution">
    <text evidence="2">The sequence shown here is derived from an EMBL/GenBank/DDBJ whole genome shotgun (WGS) entry which is preliminary data.</text>
</comment>
<evidence type="ECO:0000313" key="2">
    <source>
        <dbReference type="EMBL" id="MDR7667115.1"/>
    </source>
</evidence>
<evidence type="ECO:0008006" key="4">
    <source>
        <dbReference type="Google" id="ProtNLM"/>
    </source>
</evidence>
<proteinExistence type="predicted"/>
<keyword evidence="3" id="KW-1185">Reference proteome</keyword>
<name>A0ABU2D554_9EURY</name>
<sequence length="65" mass="7621">MKVTARFQKRLNILVMVFSVTNIVHLVYLYRISGDWAQLGALGGWVVAVMYEYLFIRYSKDEAFE</sequence>